<keyword evidence="3" id="KW-1185">Reference proteome</keyword>
<gene>
    <name evidence="2" type="ORF">Scep_023683</name>
</gene>
<reference evidence="2 3" key="1">
    <citation type="submission" date="2024-01" db="EMBL/GenBank/DDBJ databases">
        <title>Genome assemblies of Stephania.</title>
        <authorList>
            <person name="Yang L."/>
        </authorList>
    </citation>
    <scope>NUCLEOTIDE SEQUENCE [LARGE SCALE GENOMIC DNA]</scope>
    <source>
        <strain evidence="2">JXDWG</strain>
        <tissue evidence="2">Leaf</tissue>
    </source>
</reference>
<accession>A0AAP0F297</accession>
<sequence length="117" mass="12608">MAYASRLIREQFIASSSFVEVATPCPLLLSRRGSIGPATRHRAVAPLRSPRAAAAAVSSLAFAPFFGVRRAACELRRPRAAAGRRWTFARWKRDDDGDGFGGGGETESEEDEGDGPE</sequence>
<evidence type="ECO:0000256" key="1">
    <source>
        <dbReference type="SAM" id="MobiDB-lite"/>
    </source>
</evidence>
<dbReference type="AlphaFoldDB" id="A0AAP0F297"/>
<proteinExistence type="predicted"/>
<comment type="caution">
    <text evidence="2">The sequence shown here is derived from an EMBL/GenBank/DDBJ whole genome shotgun (WGS) entry which is preliminary data.</text>
</comment>
<organism evidence="2 3">
    <name type="scientific">Stephania cephalantha</name>
    <dbReference type="NCBI Taxonomy" id="152367"/>
    <lineage>
        <taxon>Eukaryota</taxon>
        <taxon>Viridiplantae</taxon>
        <taxon>Streptophyta</taxon>
        <taxon>Embryophyta</taxon>
        <taxon>Tracheophyta</taxon>
        <taxon>Spermatophyta</taxon>
        <taxon>Magnoliopsida</taxon>
        <taxon>Ranunculales</taxon>
        <taxon>Menispermaceae</taxon>
        <taxon>Menispermoideae</taxon>
        <taxon>Cissampelideae</taxon>
        <taxon>Stephania</taxon>
    </lineage>
</organism>
<evidence type="ECO:0000313" key="3">
    <source>
        <dbReference type="Proteomes" id="UP001419268"/>
    </source>
</evidence>
<name>A0AAP0F297_9MAGN</name>
<dbReference type="EMBL" id="JBBNAG010000010">
    <property type="protein sequence ID" value="KAK9100253.1"/>
    <property type="molecule type" value="Genomic_DNA"/>
</dbReference>
<evidence type="ECO:0000313" key="2">
    <source>
        <dbReference type="EMBL" id="KAK9100253.1"/>
    </source>
</evidence>
<feature type="compositionally biased region" description="Acidic residues" evidence="1">
    <location>
        <begin position="106"/>
        <end position="117"/>
    </location>
</feature>
<protein>
    <submittedName>
        <fullName evidence="2">Uncharacterized protein</fullName>
    </submittedName>
</protein>
<dbReference type="Proteomes" id="UP001419268">
    <property type="component" value="Unassembled WGS sequence"/>
</dbReference>
<feature type="region of interest" description="Disordered" evidence="1">
    <location>
        <begin position="92"/>
        <end position="117"/>
    </location>
</feature>